<evidence type="ECO:0000313" key="2">
    <source>
        <dbReference type="RefSeq" id="WP_028311199.1"/>
    </source>
</evidence>
<dbReference type="AlphaFoldDB" id="A0A8B6X3D3"/>
<sequence length="98" mass="10640">MANSTAQANTMVMSPFAMMFPEAVREILERAETLPLPRKRFSPLSKPAPWGFGRDEAIEVSAGTDVSGAGSDVERELIEYQELLHAAAQNPSNEAHPA</sequence>
<protein>
    <submittedName>
        <fullName evidence="2">Uncharacterized protein</fullName>
    </submittedName>
</protein>
<proteinExistence type="predicted"/>
<evidence type="ECO:0000313" key="1">
    <source>
        <dbReference type="Proteomes" id="UP000675920"/>
    </source>
</evidence>
<organism evidence="1 2">
    <name type="scientific">Derxia gummosa DSM 723</name>
    <dbReference type="NCBI Taxonomy" id="1121388"/>
    <lineage>
        <taxon>Bacteria</taxon>
        <taxon>Pseudomonadati</taxon>
        <taxon>Pseudomonadota</taxon>
        <taxon>Betaproteobacteria</taxon>
        <taxon>Burkholderiales</taxon>
        <taxon>Alcaligenaceae</taxon>
        <taxon>Derxia</taxon>
    </lineage>
</organism>
<reference evidence="2" key="1">
    <citation type="submission" date="2025-08" db="UniProtKB">
        <authorList>
            <consortium name="RefSeq"/>
        </authorList>
    </citation>
    <scope>IDENTIFICATION</scope>
</reference>
<accession>A0A8B6X3D3</accession>
<dbReference type="OrthoDB" id="9866125at2"/>
<name>A0A8B6X3D3_9BURK</name>
<keyword evidence="1" id="KW-1185">Reference proteome</keyword>
<dbReference type="Proteomes" id="UP000675920">
    <property type="component" value="Unplaced"/>
</dbReference>
<dbReference type="RefSeq" id="WP_028311199.1">
    <property type="nucleotide sequence ID" value="NZ_AXWS01000008.1"/>
</dbReference>